<reference evidence="6 9" key="1">
    <citation type="submission" date="2016-04" db="EMBL/GenBank/DDBJ databases">
        <authorList>
            <person name="Evans L.H."/>
            <person name="Alamgir A."/>
            <person name="Owens N."/>
            <person name="Weber N.D."/>
            <person name="Virtaneva K."/>
            <person name="Barbian K."/>
            <person name="Babar A."/>
            <person name="Rosenke K."/>
        </authorList>
    </citation>
    <scope>NUCLEOTIDE SEQUENCE [LARGE SCALE GENOMIC DNA]</scope>
    <source>
        <strain evidence="6">S5</strain>
        <strain evidence="9">S5(T) (JCM 30642 \VKM B-2941)</strain>
    </source>
</reference>
<name>A0A1N5RXQ0_9ARCH</name>
<feature type="transmembrane region" description="Helical" evidence="5">
    <location>
        <begin position="126"/>
        <end position="144"/>
    </location>
</feature>
<dbReference type="AlphaFoldDB" id="A0A1N5RXQ0"/>
<feature type="transmembrane region" description="Helical" evidence="5">
    <location>
        <begin position="48"/>
        <end position="66"/>
    </location>
</feature>
<evidence type="ECO:0000313" key="6">
    <source>
        <dbReference type="EMBL" id="SIM28611.1"/>
    </source>
</evidence>
<keyword evidence="4 5" id="KW-0472">Membrane</keyword>
<dbReference type="InterPro" id="IPR006639">
    <property type="entry name" value="Preselin/SPP"/>
</dbReference>
<comment type="subcellular location">
    <subcellularLocation>
        <location evidence="1">Endomembrane system</location>
        <topology evidence="1">Multi-pass membrane protein</topology>
    </subcellularLocation>
</comment>
<dbReference type="Proteomes" id="UP000195607">
    <property type="component" value="Chromosome I"/>
</dbReference>
<keyword evidence="3 5" id="KW-1133">Transmembrane helix</keyword>
<dbReference type="Pfam" id="PF06550">
    <property type="entry name" value="SPP"/>
    <property type="match status" value="1"/>
</dbReference>
<reference evidence="8" key="2">
    <citation type="submission" date="2016-06" db="EMBL/GenBank/DDBJ databases">
        <authorList>
            <person name="Toshchakov V.S."/>
        </authorList>
    </citation>
    <scope>NUCLEOTIDE SEQUENCE [LARGE SCALE GENOMIC DNA]</scope>
    <source>
        <strain>PM4 (JCM 30641</strain>
        <strain evidence="8">\VKM B-2940)</strain>
    </source>
</reference>
<evidence type="ECO:0000256" key="1">
    <source>
        <dbReference type="ARBA" id="ARBA00004127"/>
    </source>
</evidence>
<dbReference type="EMBL" id="LT671858">
    <property type="protein sequence ID" value="SIM28611.1"/>
    <property type="molecule type" value="Genomic_DNA"/>
</dbReference>
<accession>A0A1N5RXQ0</accession>
<evidence type="ECO:0000256" key="5">
    <source>
        <dbReference type="SAM" id="Phobius"/>
    </source>
</evidence>
<evidence type="ECO:0000256" key="3">
    <source>
        <dbReference type="ARBA" id="ARBA00022989"/>
    </source>
</evidence>
<dbReference type="GO" id="GO:0012505">
    <property type="term" value="C:endomembrane system"/>
    <property type="evidence" value="ECO:0007669"/>
    <property type="project" value="UniProtKB-SubCell"/>
</dbReference>
<proteinExistence type="predicted"/>
<dbReference type="Proteomes" id="UP000187822">
    <property type="component" value="Chromosome I"/>
</dbReference>
<feature type="transmembrane region" description="Helical" evidence="5">
    <location>
        <begin position="78"/>
        <end position="98"/>
    </location>
</feature>
<evidence type="ECO:0000256" key="2">
    <source>
        <dbReference type="ARBA" id="ARBA00022692"/>
    </source>
</evidence>
<organism evidence="6 9">
    <name type="scientific">Cuniculiplasma divulgatum</name>
    <dbReference type="NCBI Taxonomy" id="1673428"/>
    <lineage>
        <taxon>Archaea</taxon>
        <taxon>Methanobacteriati</taxon>
        <taxon>Thermoplasmatota</taxon>
        <taxon>Thermoplasmata</taxon>
        <taxon>Thermoplasmatales</taxon>
        <taxon>Cuniculiplasmataceae</taxon>
        <taxon>Cuniculiplasma</taxon>
    </lineage>
</organism>
<dbReference type="GO" id="GO:0042500">
    <property type="term" value="F:aspartic endopeptidase activity, intramembrane cleaving"/>
    <property type="evidence" value="ECO:0007669"/>
    <property type="project" value="InterPro"/>
</dbReference>
<reference evidence="7" key="3">
    <citation type="submission" date="2016-06" db="EMBL/GenBank/DDBJ databases">
        <authorList>
            <person name="Olsen C.W."/>
            <person name="Carey S."/>
            <person name="Hinshaw L."/>
            <person name="Karasin A.I."/>
        </authorList>
    </citation>
    <scope>NUCLEOTIDE SEQUENCE [LARGE SCALE GENOMIC DNA]</scope>
    <source>
        <strain evidence="7">PM4</strain>
    </source>
</reference>
<dbReference type="KEGG" id="cdiv:CPM_0002"/>
<keyword evidence="2 5" id="KW-0812">Transmembrane</keyword>
<feature type="transmembrane region" description="Helical" evidence="5">
    <location>
        <begin position="150"/>
        <end position="169"/>
    </location>
</feature>
<evidence type="ECO:0000313" key="7">
    <source>
        <dbReference type="EMBL" id="SJK83906.1"/>
    </source>
</evidence>
<feature type="transmembrane region" description="Helical" evidence="5">
    <location>
        <begin position="274"/>
        <end position="291"/>
    </location>
</feature>
<dbReference type="InterPro" id="IPR010545">
    <property type="entry name" value="SPP"/>
</dbReference>
<feature type="transmembrane region" description="Helical" evidence="5">
    <location>
        <begin position="246"/>
        <end position="267"/>
    </location>
</feature>
<feature type="transmembrane region" description="Helical" evidence="5">
    <location>
        <begin position="104"/>
        <end position="121"/>
    </location>
</feature>
<dbReference type="GeneID" id="41587324"/>
<evidence type="ECO:0000256" key="4">
    <source>
        <dbReference type="ARBA" id="ARBA00023136"/>
    </source>
</evidence>
<evidence type="ECO:0000313" key="8">
    <source>
        <dbReference type="Proteomes" id="UP000187822"/>
    </source>
</evidence>
<dbReference type="SMART" id="SM00730">
    <property type="entry name" value="PSN"/>
    <property type="match status" value="1"/>
</dbReference>
<dbReference type="RefSeq" id="WP_021789619.1">
    <property type="nucleotide sequence ID" value="NZ_LT671858.1"/>
</dbReference>
<feature type="transmembrane region" description="Helical" evidence="5">
    <location>
        <begin position="7"/>
        <end position="28"/>
    </location>
</feature>
<protein>
    <submittedName>
        <fullName evidence="6">Signal peptide peptidase SPP</fullName>
    </submittedName>
</protein>
<dbReference type="OrthoDB" id="241093at2157"/>
<dbReference type="NCBIfam" id="NF041679">
    <property type="entry name" value="IMP_arch_presen"/>
    <property type="match status" value="1"/>
</dbReference>
<dbReference type="GO" id="GO:0016020">
    <property type="term" value="C:membrane"/>
    <property type="evidence" value="ECO:0007669"/>
    <property type="project" value="InterPro"/>
</dbReference>
<dbReference type="EMBL" id="LT719092">
    <property type="protein sequence ID" value="SJK83906.1"/>
    <property type="molecule type" value="Genomic_DNA"/>
</dbReference>
<evidence type="ECO:0000313" key="9">
    <source>
        <dbReference type="Proteomes" id="UP000195607"/>
    </source>
</evidence>
<sequence length="294" mass="32401">MLNRRIATEIGTAVLFLVASLIGLVMALELESVSPTNPSQNTSAGFGYVIYFIVAVILMSVVILYISKKKRLGILRIIFVLSMVFVIYIVSSLLYALLPITYPEYYFLSFGTPVLFLYLLLFKQNWIVINIAGILTAAGLAAIWGVDLGLYAAIVLMIVFAIYDYIAVYKTKHMLDIARATTSSNMPLFFIVPENMNFDMKDADIDIPREEGRERGAIMIGFGDIAIPNVMVISSFLYSGATTSSLSFFILPLLGGIIAMFILFSFIKRPAPGLPFLNTGVLIGFIIALVLRGI</sequence>
<keyword evidence="8" id="KW-1185">Reference proteome</keyword>
<dbReference type="STRING" id="1673428.CPM_0002"/>
<feature type="transmembrane region" description="Helical" evidence="5">
    <location>
        <begin position="217"/>
        <end position="240"/>
    </location>
</feature>
<gene>
    <name evidence="7" type="ORF">CPM_0002</name>
    <name evidence="6" type="ORF">CSP5_0002</name>
</gene>